<dbReference type="Proteomes" id="UP000005835">
    <property type="component" value="Unassembled WGS sequence"/>
</dbReference>
<gene>
    <name evidence="1" type="ORF">HMPREF9465_01262</name>
</gene>
<dbReference type="HOGENOM" id="CLU_1348351_0_0_4"/>
<protein>
    <submittedName>
        <fullName evidence="1">Uncharacterized protein</fullName>
    </submittedName>
</protein>
<evidence type="ECO:0000313" key="1">
    <source>
        <dbReference type="EMBL" id="EKB31157.1"/>
    </source>
</evidence>
<comment type="caution">
    <text evidence="1">The sequence shown here is derived from an EMBL/GenBank/DDBJ whole genome shotgun (WGS) entry which is preliminary data.</text>
</comment>
<dbReference type="RefSeq" id="WP_005435217.1">
    <property type="nucleotide sequence ID" value="NZ_JH815516.1"/>
</dbReference>
<sequence length="203" mass="23205">MDQLHKPTEDERQRRIGRLVAGKEIVDVVGWYATPSAAKRWLVVAHCPFCGKPFKVKELSLYSKAVNCGCRPRANGGALRESGNLTISGERCSVAEGERRREEAIKAAAVRRHDKAEQDGPLYVPENPSLKKWYGRDAMDRFTKDRVLVYWMTLDRAACCPAWQDFEKFYGWAIRNGYSREKVLVRLDPTKLMSPLTCKWSLP</sequence>
<name>K1JU03_9BURK</name>
<evidence type="ECO:0000313" key="2">
    <source>
        <dbReference type="Proteomes" id="UP000005835"/>
    </source>
</evidence>
<dbReference type="AlphaFoldDB" id="K1JU03"/>
<proteinExistence type="predicted"/>
<keyword evidence="2" id="KW-1185">Reference proteome</keyword>
<organism evidence="1 2">
    <name type="scientific">Sutterella wadsworthensis 2_1_59BFAA</name>
    <dbReference type="NCBI Taxonomy" id="742823"/>
    <lineage>
        <taxon>Bacteria</taxon>
        <taxon>Pseudomonadati</taxon>
        <taxon>Pseudomonadota</taxon>
        <taxon>Betaproteobacteria</taxon>
        <taxon>Burkholderiales</taxon>
        <taxon>Sutterellaceae</taxon>
        <taxon>Sutterella</taxon>
    </lineage>
</organism>
<accession>K1JU03</accession>
<dbReference type="STRING" id="742823.HMPREF9465_01262"/>
<dbReference type="PATRIC" id="fig|742823.3.peg.1250"/>
<dbReference type="EMBL" id="ADMG01000031">
    <property type="protein sequence ID" value="EKB31157.1"/>
    <property type="molecule type" value="Genomic_DNA"/>
</dbReference>
<dbReference type="OrthoDB" id="552713at2"/>
<reference evidence="1 2" key="1">
    <citation type="submission" date="2012-05" db="EMBL/GenBank/DDBJ databases">
        <title>The Genome Sequence of Sutterella wadsworthensis 2_1_59BFAA.</title>
        <authorList>
            <consortium name="The Broad Institute Genome Sequencing Platform"/>
            <person name="Earl A."/>
            <person name="Ward D."/>
            <person name="Feldgarden M."/>
            <person name="Gevers D."/>
            <person name="Daigneault M."/>
            <person name="Strauss J."/>
            <person name="Allen-Vercoe E."/>
            <person name="Walker B."/>
            <person name="Young S.K."/>
            <person name="Zeng Q."/>
            <person name="Gargeya S."/>
            <person name="Fitzgerald M."/>
            <person name="Haas B."/>
            <person name="Abouelleil A."/>
            <person name="Alvarado L."/>
            <person name="Arachchi H.M."/>
            <person name="Berlin A.M."/>
            <person name="Chapman S.B."/>
            <person name="Goldberg J."/>
            <person name="Griggs A."/>
            <person name="Gujja S."/>
            <person name="Hansen M."/>
            <person name="Howarth C."/>
            <person name="Imamovic A."/>
            <person name="Larimer J."/>
            <person name="McCowen C."/>
            <person name="Montmayeur A."/>
            <person name="Murphy C."/>
            <person name="Neiman D."/>
            <person name="Pearson M."/>
            <person name="Priest M."/>
            <person name="Roberts A."/>
            <person name="Saif S."/>
            <person name="Shea T."/>
            <person name="Sisk P."/>
            <person name="Sykes S."/>
            <person name="Wortman J."/>
            <person name="Nusbaum C."/>
            <person name="Birren B."/>
        </authorList>
    </citation>
    <scope>NUCLEOTIDE SEQUENCE [LARGE SCALE GENOMIC DNA]</scope>
    <source>
        <strain evidence="1 2">2_1_59BFAA</strain>
    </source>
</reference>